<feature type="chain" id="PRO_5046544489" description="Sel1 repeat family protein" evidence="1">
    <location>
        <begin position="22"/>
        <end position="268"/>
    </location>
</feature>
<evidence type="ECO:0000313" key="3">
    <source>
        <dbReference type="Proteomes" id="UP000755551"/>
    </source>
</evidence>
<feature type="signal peptide" evidence="1">
    <location>
        <begin position="1"/>
        <end position="21"/>
    </location>
</feature>
<evidence type="ECO:0000313" key="2">
    <source>
        <dbReference type="EMBL" id="MBV0934880.1"/>
    </source>
</evidence>
<reference evidence="2 3" key="1">
    <citation type="submission" date="2021-06" db="EMBL/GenBank/DDBJ databases">
        <title>Bacterium isolated from marine sediment.</title>
        <authorList>
            <person name="Zhu K.-L."/>
            <person name="Du Z.-J."/>
            <person name="Liang Q.-Y."/>
        </authorList>
    </citation>
    <scope>NUCLEOTIDE SEQUENCE [LARGE SCALE GENOMIC DNA]</scope>
    <source>
        <strain evidence="2 3">A346</strain>
    </source>
</reference>
<keyword evidence="3" id="KW-1185">Reference proteome</keyword>
<accession>A0ABS6MEZ3</accession>
<keyword evidence="1" id="KW-0732">Signal</keyword>
<dbReference type="Proteomes" id="UP000755551">
    <property type="component" value="Unassembled WGS sequence"/>
</dbReference>
<organism evidence="2 3">
    <name type="scientific">Marinobacterium weihaiense</name>
    <dbReference type="NCBI Taxonomy" id="2851016"/>
    <lineage>
        <taxon>Bacteria</taxon>
        <taxon>Pseudomonadati</taxon>
        <taxon>Pseudomonadota</taxon>
        <taxon>Gammaproteobacteria</taxon>
        <taxon>Oceanospirillales</taxon>
        <taxon>Oceanospirillaceae</taxon>
        <taxon>Marinobacterium</taxon>
    </lineage>
</organism>
<proteinExistence type="predicted"/>
<dbReference type="RefSeq" id="WP_217336268.1">
    <property type="nucleotide sequence ID" value="NZ_JAHQZT010000044.1"/>
</dbReference>
<gene>
    <name evidence="2" type="ORF">KTN04_16210</name>
</gene>
<evidence type="ECO:0008006" key="4">
    <source>
        <dbReference type="Google" id="ProtNLM"/>
    </source>
</evidence>
<name>A0ABS6MEZ3_9GAMM</name>
<comment type="caution">
    <text evidence="2">The sequence shown here is derived from an EMBL/GenBank/DDBJ whole genome shotgun (WGS) entry which is preliminary data.</text>
</comment>
<evidence type="ECO:0000256" key="1">
    <source>
        <dbReference type="SAM" id="SignalP"/>
    </source>
</evidence>
<dbReference type="EMBL" id="JAHQZT010000044">
    <property type="protein sequence ID" value="MBV0934880.1"/>
    <property type="molecule type" value="Genomic_DNA"/>
</dbReference>
<sequence length="268" mass="29591">MLKSAALALVLLSSASMPVLASTPQPPNPTEQEVQAIFGQRLSHGDRPESLLLLAVAMDQQAQNSPTREENIGIPYIAGLGAGYWVRLLQQEKANPRLDTLVNNALILIYAEGHTHPDDITSAAAHQLLTMAAERGYWPAQVYLTEHQLSKWRRQGVPMRRTSGLGDNKLERTLRYLKNCAQIGFAPCQFQLGFWYLQEPPTQISGLDLLKAGIEVVRRDQRYTSSSETMQDMDKSLAILAEAYSKGSAEGIADILKHAQNSRAAGQR</sequence>
<protein>
    <recommendedName>
        <fullName evidence="4">Sel1 repeat family protein</fullName>
    </recommendedName>
</protein>